<dbReference type="Proteomes" id="UP000789920">
    <property type="component" value="Unassembled WGS sequence"/>
</dbReference>
<dbReference type="EMBL" id="CAJVQC010037446">
    <property type="protein sequence ID" value="CAG8763873.1"/>
    <property type="molecule type" value="Genomic_DNA"/>
</dbReference>
<protein>
    <submittedName>
        <fullName evidence="1">8061_t:CDS:1</fullName>
    </submittedName>
</protein>
<sequence length="176" mass="20121">DIDNIQELEVQLCEFFAVAEKDDGSLYLVNSLLAAIQAINRFYNSNISKIKPVNLLISRDTPEGLLYQVFKKRKEEGFNVYIYKSKTNQHGLDNLGTADKISIPANNSIIIENYEKYFLKKPVNTNSEFYLHLLGTKSAPETSELLLDIQNSQSNMIPVTDSYNQFRSAKQIYQVK</sequence>
<comment type="caution">
    <text evidence="1">The sequence shown here is derived from an EMBL/GenBank/DDBJ whole genome shotgun (WGS) entry which is preliminary data.</text>
</comment>
<name>A0ACA9QRT0_9GLOM</name>
<accession>A0ACA9QRT0</accession>
<organism evidence="1 2">
    <name type="scientific">Racocetra persica</name>
    <dbReference type="NCBI Taxonomy" id="160502"/>
    <lineage>
        <taxon>Eukaryota</taxon>
        <taxon>Fungi</taxon>
        <taxon>Fungi incertae sedis</taxon>
        <taxon>Mucoromycota</taxon>
        <taxon>Glomeromycotina</taxon>
        <taxon>Glomeromycetes</taxon>
        <taxon>Diversisporales</taxon>
        <taxon>Gigasporaceae</taxon>
        <taxon>Racocetra</taxon>
    </lineage>
</organism>
<feature type="non-terminal residue" evidence="1">
    <location>
        <position position="1"/>
    </location>
</feature>
<feature type="non-terminal residue" evidence="1">
    <location>
        <position position="176"/>
    </location>
</feature>
<keyword evidence="2" id="KW-1185">Reference proteome</keyword>
<reference evidence="1" key="1">
    <citation type="submission" date="2021-06" db="EMBL/GenBank/DDBJ databases">
        <authorList>
            <person name="Kallberg Y."/>
            <person name="Tangrot J."/>
            <person name="Rosling A."/>
        </authorList>
    </citation>
    <scope>NUCLEOTIDE SEQUENCE</scope>
    <source>
        <strain evidence="1">MA461A</strain>
    </source>
</reference>
<evidence type="ECO:0000313" key="2">
    <source>
        <dbReference type="Proteomes" id="UP000789920"/>
    </source>
</evidence>
<proteinExistence type="predicted"/>
<evidence type="ECO:0000313" key="1">
    <source>
        <dbReference type="EMBL" id="CAG8763873.1"/>
    </source>
</evidence>
<gene>
    <name evidence="1" type="ORF">RPERSI_LOCUS15559</name>
</gene>